<dbReference type="AlphaFoldDB" id="A0A8X6T715"/>
<evidence type="ECO:0000313" key="2">
    <source>
        <dbReference type="Proteomes" id="UP000887159"/>
    </source>
</evidence>
<name>A0A8X6T715_TRICX</name>
<comment type="caution">
    <text evidence="1">The sequence shown here is derived from an EMBL/GenBank/DDBJ whole genome shotgun (WGS) entry which is preliminary data.</text>
</comment>
<dbReference type="InterPro" id="IPR036397">
    <property type="entry name" value="RNaseH_sf"/>
</dbReference>
<organism evidence="1 2">
    <name type="scientific">Trichonephila clavipes</name>
    <name type="common">Golden silk orbweaver</name>
    <name type="synonym">Nephila clavipes</name>
    <dbReference type="NCBI Taxonomy" id="2585209"/>
    <lineage>
        <taxon>Eukaryota</taxon>
        <taxon>Metazoa</taxon>
        <taxon>Ecdysozoa</taxon>
        <taxon>Arthropoda</taxon>
        <taxon>Chelicerata</taxon>
        <taxon>Arachnida</taxon>
        <taxon>Araneae</taxon>
        <taxon>Araneomorphae</taxon>
        <taxon>Entelegynae</taxon>
        <taxon>Araneoidea</taxon>
        <taxon>Nephilidae</taxon>
        <taxon>Trichonephila</taxon>
    </lineage>
</organism>
<protein>
    <submittedName>
        <fullName evidence="1">Uncharacterized protein</fullName>
    </submittedName>
</protein>
<keyword evidence="2" id="KW-1185">Reference proteome</keyword>
<dbReference type="GO" id="GO:0003676">
    <property type="term" value="F:nucleic acid binding"/>
    <property type="evidence" value="ECO:0007669"/>
    <property type="project" value="InterPro"/>
</dbReference>
<proteinExistence type="predicted"/>
<gene>
    <name evidence="1" type="ORF">TNCV_1169601</name>
</gene>
<dbReference type="Gene3D" id="3.30.420.10">
    <property type="entry name" value="Ribonuclease H-like superfamily/Ribonuclease H"/>
    <property type="match status" value="1"/>
</dbReference>
<dbReference type="Proteomes" id="UP000887159">
    <property type="component" value="Unassembled WGS sequence"/>
</dbReference>
<dbReference type="EMBL" id="BMAU01021358">
    <property type="protein sequence ID" value="GFY21816.1"/>
    <property type="molecule type" value="Genomic_DNA"/>
</dbReference>
<reference evidence="1" key="1">
    <citation type="submission" date="2020-08" db="EMBL/GenBank/DDBJ databases">
        <title>Multicomponent nature underlies the extraordinary mechanical properties of spider dragline silk.</title>
        <authorList>
            <person name="Kono N."/>
            <person name="Nakamura H."/>
            <person name="Mori M."/>
            <person name="Yoshida Y."/>
            <person name="Ohtoshi R."/>
            <person name="Malay A.D."/>
            <person name="Moran D.A.P."/>
            <person name="Tomita M."/>
            <person name="Numata K."/>
            <person name="Arakawa K."/>
        </authorList>
    </citation>
    <scope>NUCLEOTIDE SEQUENCE</scope>
</reference>
<accession>A0A8X6T715</accession>
<evidence type="ECO:0000313" key="1">
    <source>
        <dbReference type="EMBL" id="GFY21816.1"/>
    </source>
</evidence>
<sequence length="145" mass="16940">MRYSLYKIRHSPELLDRDKPQRFSFAVSFLNRTVHLPWLWNILRSNEAHFYLNGTVNTQNYRIWAEENPGIHIKISLQSPKVTVCYLKSMMYLGGVATLNDSIMLHVPSITTDQLRSVFKHTVHRLEILEGVRLEPLSLHRPGND</sequence>